<comment type="subcellular location">
    <subcellularLocation>
        <location evidence="7">Cytoplasm</location>
    </subcellularLocation>
</comment>
<evidence type="ECO:0000256" key="5">
    <source>
        <dbReference type="ARBA" id="ARBA00022840"/>
    </source>
</evidence>
<dbReference type="PANTHER" id="PTHR21087">
    <property type="entry name" value="SHIKIMATE KINASE"/>
    <property type="match status" value="1"/>
</dbReference>
<sequence length="174" mass="18584">MSASRPRLVLVGPPGSGKTTVGLLVAQRLEEPFADVDDVVEQRAGKSIYDLFIDDGEAAFRELEREVCALMLAEEPGVVSLGGGSVLDPRTEADLAGLTVVFLDVAISDAAKRIGFAQSRPLLAVNPRAQWTQLMNQRRPVYERVATFTVDTAGRDSVDVADDVVAGLRSAESA</sequence>
<comment type="similarity">
    <text evidence="7">Belongs to the shikimate kinase family.</text>
</comment>
<evidence type="ECO:0000256" key="2">
    <source>
        <dbReference type="ARBA" id="ARBA00022679"/>
    </source>
</evidence>
<keyword evidence="5 7" id="KW-0067">ATP-binding</keyword>
<evidence type="ECO:0000256" key="6">
    <source>
        <dbReference type="ARBA" id="ARBA00023141"/>
    </source>
</evidence>
<feature type="binding site" evidence="7">
    <location>
        <begin position="15"/>
        <end position="20"/>
    </location>
    <ligand>
        <name>ATP</name>
        <dbReference type="ChEBI" id="CHEBI:30616"/>
    </ligand>
</feature>
<dbReference type="RefSeq" id="WP_345716716.1">
    <property type="nucleotide sequence ID" value="NZ_BAABFP010000005.1"/>
</dbReference>
<reference evidence="9" key="1">
    <citation type="journal article" date="2019" name="Int. J. Syst. Evol. Microbiol.">
        <title>The Global Catalogue of Microorganisms (GCM) 10K type strain sequencing project: providing services to taxonomists for standard genome sequencing and annotation.</title>
        <authorList>
            <consortium name="The Broad Institute Genomics Platform"/>
            <consortium name="The Broad Institute Genome Sequencing Center for Infectious Disease"/>
            <person name="Wu L."/>
            <person name="Ma J."/>
        </authorList>
    </citation>
    <scope>NUCLEOTIDE SEQUENCE [LARGE SCALE GENOMIC DNA]</scope>
    <source>
        <strain evidence="9">KACC 14249</strain>
    </source>
</reference>
<evidence type="ECO:0000256" key="3">
    <source>
        <dbReference type="ARBA" id="ARBA00022741"/>
    </source>
</evidence>
<feature type="binding site" evidence="7">
    <location>
        <position position="61"/>
    </location>
    <ligand>
        <name>substrate</name>
    </ligand>
</feature>
<comment type="catalytic activity">
    <reaction evidence="7">
        <text>shikimate + ATP = 3-phosphoshikimate + ADP + H(+)</text>
        <dbReference type="Rhea" id="RHEA:13121"/>
        <dbReference type="ChEBI" id="CHEBI:15378"/>
        <dbReference type="ChEBI" id="CHEBI:30616"/>
        <dbReference type="ChEBI" id="CHEBI:36208"/>
        <dbReference type="ChEBI" id="CHEBI:145989"/>
        <dbReference type="ChEBI" id="CHEBI:456216"/>
        <dbReference type="EC" id="2.7.1.71"/>
    </reaction>
</comment>
<evidence type="ECO:0000313" key="9">
    <source>
        <dbReference type="Proteomes" id="UP001596189"/>
    </source>
</evidence>
<protein>
    <recommendedName>
        <fullName evidence="7">Shikimate kinase</fullName>
        <shortName evidence="7">SK</shortName>
        <ecNumber evidence="7">2.7.1.71</ecNumber>
    </recommendedName>
</protein>
<keyword evidence="7" id="KW-0479">Metal-binding</keyword>
<dbReference type="SUPFAM" id="SSF52540">
    <property type="entry name" value="P-loop containing nucleoside triphosphate hydrolases"/>
    <property type="match status" value="1"/>
</dbReference>
<gene>
    <name evidence="7" type="primary">aroK</name>
    <name evidence="8" type="ORF">ACFQDO_01760</name>
</gene>
<comment type="subunit">
    <text evidence="7">Monomer.</text>
</comment>
<proteinExistence type="inferred from homology"/>
<dbReference type="PANTHER" id="PTHR21087:SF16">
    <property type="entry name" value="SHIKIMATE KINASE 1, CHLOROPLASTIC"/>
    <property type="match status" value="1"/>
</dbReference>
<feature type="binding site" evidence="7">
    <location>
        <position position="138"/>
    </location>
    <ligand>
        <name>substrate</name>
    </ligand>
</feature>
<keyword evidence="9" id="KW-1185">Reference proteome</keyword>
<dbReference type="Gene3D" id="3.40.50.300">
    <property type="entry name" value="P-loop containing nucleotide triphosphate hydrolases"/>
    <property type="match status" value="1"/>
</dbReference>
<dbReference type="CDD" id="cd00464">
    <property type="entry name" value="SK"/>
    <property type="match status" value="1"/>
</dbReference>
<keyword evidence="2 7" id="KW-0808">Transferase</keyword>
<dbReference type="InterPro" id="IPR027417">
    <property type="entry name" value="P-loop_NTPase"/>
</dbReference>
<dbReference type="EC" id="2.7.1.71" evidence="7"/>
<dbReference type="PRINTS" id="PR01100">
    <property type="entry name" value="SHIKIMTKNASE"/>
</dbReference>
<feature type="binding site" evidence="7">
    <location>
        <position position="155"/>
    </location>
    <ligand>
        <name>ATP</name>
        <dbReference type="ChEBI" id="CHEBI:30616"/>
    </ligand>
</feature>
<comment type="pathway">
    <text evidence="7">Metabolic intermediate biosynthesis; chorismate biosynthesis; chorismate from D-erythrose 4-phosphate and phosphoenolpyruvate: step 5/7.</text>
</comment>
<dbReference type="HAMAP" id="MF_00109">
    <property type="entry name" value="Shikimate_kinase"/>
    <property type="match status" value="1"/>
</dbReference>
<feature type="binding site" evidence="7">
    <location>
        <position position="19"/>
    </location>
    <ligand>
        <name>Mg(2+)</name>
        <dbReference type="ChEBI" id="CHEBI:18420"/>
    </ligand>
</feature>
<comment type="cofactor">
    <cofactor evidence="7">
        <name>Mg(2+)</name>
        <dbReference type="ChEBI" id="CHEBI:18420"/>
    </cofactor>
    <text evidence="7">Binds 1 Mg(2+) ion per subunit.</text>
</comment>
<keyword evidence="1 7" id="KW-0028">Amino-acid biosynthesis</keyword>
<keyword evidence="3 7" id="KW-0547">Nucleotide-binding</keyword>
<keyword evidence="7" id="KW-0460">Magnesium</keyword>
<comment type="caution">
    <text evidence="8">The sequence shown here is derived from an EMBL/GenBank/DDBJ whole genome shotgun (WGS) entry which is preliminary data.</text>
</comment>
<dbReference type="EMBL" id="JBHSRD010000002">
    <property type="protein sequence ID" value="MFC6005842.1"/>
    <property type="molecule type" value="Genomic_DNA"/>
</dbReference>
<evidence type="ECO:0000313" key="8">
    <source>
        <dbReference type="EMBL" id="MFC6005842.1"/>
    </source>
</evidence>
<keyword evidence="7" id="KW-0963">Cytoplasm</keyword>
<keyword evidence="4 7" id="KW-0418">Kinase</keyword>
<name>A0ABW1JA46_9ACTN</name>
<feature type="binding site" evidence="7">
    <location>
        <position position="37"/>
    </location>
    <ligand>
        <name>substrate</name>
    </ligand>
</feature>
<dbReference type="InterPro" id="IPR000623">
    <property type="entry name" value="Shikimate_kinase/TSH1"/>
</dbReference>
<evidence type="ECO:0000256" key="7">
    <source>
        <dbReference type="HAMAP-Rule" id="MF_00109"/>
    </source>
</evidence>
<evidence type="ECO:0000256" key="1">
    <source>
        <dbReference type="ARBA" id="ARBA00022605"/>
    </source>
</evidence>
<dbReference type="Proteomes" id="UP001596189">
    <property type="component" value="Unassembled WGS sequence"/>
</dbReference>
<accession>A0ABW1JA46</accession>
<feature type="binding site" evidence="7">
    <location>
        <position position="83"/>
    </location>
    <ligand>
        <name>substrate</name>
    </ligand>
</feature>
<evidence type="ECO:0000256" key="4">
    <source>
        <dbReference type="ARBA" id="ARBA00022777"/>
    </source>
</evidence>
<keyword evidence="6 7" id="KW-0057">Aromatic amino acid biosynthesis</keyword>
<comment type="function">
    <text evidence="7">Catalyzes the specific phosphorylation of the 3-hydroxyl group of shikimic acid using ATP as a cosubstrate.</text>
</comment>
<dbReference type="Pfam" id="PF01202">
    <property type="entry name" value="SKI"/>
    <property type="match status" value="1"/>
</dbReference>
<organism evidence="8 9">
    <name type="scientific">Angustibacter luteus</name>
    <dbReference type="NCBI Taxonomy" id="658456"/>
    <lineage>
        <taxon>Bacteria</taxon>
        <taxon>Bacillati</taxon>
        <taxon>Actinomycetota</taxon>
        <taxon>Actinomycetes</taxon>
        <taxon>Kineosporiales</taxon>
        <taxon>Kineosporiaceae</taxon>
    </lineage>
</organism>
<dbReference type="GO" id="GO:0004765">
    <property type="term" value="F:shikimate kinase activity"/>
    <property type="evidence" value="ECO:0007669"/>
    <property type="project" value="UniProtKB-EC"/>
</dbReference>
<feature type="binding site" evidence="7">
    <location>
        <position position="120"/>
    </location>
    <ligand>
        <name>ATP</name>
        <dbReference type="ChEBI" id="CHEBI:30616"/>
    </ligand>
</feature>
<dbReference type="InterPro" id="IPR031322">
    <property type="entry name" value="Shikimate/glucono_kinase"/>
</dbReference>